<gene>
    <name evidence="2" type="ORF">Voc01_065660</name>
</gene>
<evidence type="ECO:0000313" key="2">
    <source>
        <dbReference type="EMBL" id="GIJ71649.1"/>
    </source>
</evidence>
<dbReference type="Proteomes" id="UP000635606">
    <property type="component" value="Unassembled WGS sequence"/>
</dbReference>
<name>A0A8J4EED7_9ACTN</name>
<feature type="region of interest" description="Disordered" evidence="1">
    <location>
        <begin position="74"/>
        <end position="94"/>
    </location>
</feature>
<keyword evidence="3" id="KW-1185">Reference proteome</keyword>
<accession>A0A8J4EED7</accession>
<evidence type="ECO:0000313" key="3">
    <source>
        <dbReference type="Proteomes" id="UP000635606"/>
    </source>
</evidence>
<dbReference type="AlphaFoldDB" id="A0A8J4EED7"/>
<dbReference type="EMBL" id="BOPH01000088">
    <property type="protein sequence ID" value="GIJ71649.1"/>
    <property type="molecule type" value="Genomic_DNA"/>
</dbReference>
<comment type="caution">
    <text evidence="2">The sequence shown here is derived from an EMBL/GenBank/DDBJ whole genome shotgun (WGS) entry which is preliminary data.</text>
</comment>
<reference evidence="2" key="1">
    <citation type="submission" date="2021-01" db="EMBL/GenBank/DDBJ databases">
        <title>Whole genome shotgun sequence of Virgisporangium ochraceum NBRC 16418.</title>
        <authorList>
            <person name="Komaki H."/>
            <person name="Tamura T."/>
        </authorList>
    </citation>
    <scope>NUCLEOTIDE SEQUENCE</scope>
    <source>
        <strain evidence="2">NBRC 16418</strain>
    </source>
</reference>
<proteinExistence type="predicted"/>
<organism evidence="2 3">
    <name type="scientific">Virgisporangium ochraceum</name>
    <dbReference type="NCBI Taxonomy" id="65505"/>
    <lineage>
        <taxon>Bacteria</taxon>
        <taxon>Bacillati</taxon>
        <taxon>Actinomycetota</taxon>
        <taxon>Actinomycetes</taxon>
        <taxon>Micromonosporales</taxon>
        <taxon>Micromonosporaceae</taxon>
        <taxon>Virgisporangium</taxon>
    </lineage>
</organism>
<dbReference type="RefSeq" id="WP_203931493.1">
    <property type="nucleotide sequence ID" value="NZ_BOPH01000088.1"/>
</dbReference>
<protein>
    <submittedName>
        <fullName evidence="2">Uncharacterized protein</fullName>
    </submittedName>
</protein>
<sequence>MSAVVKSLPPAGDALLADQPWLRTAVTGPVSVVEAPPGCLLTEGLAGALGAAGRRPLWLRLDPDPVPAWAVPPVGGGRAAVRSGRRPAGRGRVR</sequence>
<evidence type="ECO:0000256" key="1">
    <source>
        <dbReference type="SAM" id="MobiDB-lite"/>
    </source>
</evidence>
<feature type="compositionally biased region" description="Basic residues" evidence="1">
    <location>
        <begin position="83"/>
        <end position="94"/>
    </location>
</feature>